<feature type="transmembrane region" description="Helical" evidence="11">
    <location>
        <begin position="12"/>
        <end position="29"/>
    </location>
</feature>
<evidence type="ECO:0000256" key="11">
    <source>
        <dbReference type="SAM" id="Phobius"/>
    </source>
</evidence>
<dbReference type="InterPro" id="IPR038318">
    <property type="entry name" value="KdpD_sf"/>
</dbReference>
<gene>
    <name evidence="13" type="ORF">MQP27_37040</name>
</gene>
<comment type="subcellular location">
    <subcellularLocation>
        <location evidence="1">Membrane</location>
        <topology evidence="1">Multi-pass membrane protein</topology>
    </subcellularLocation>
</comment>
<keyword evidence="3" id="KW-0808">Transferase</keyword>
<name>A0ABS9YHH6_9ACTN</name>
<reference evidence="13" key="1">
    <citation type="submission" date="2022-03" db="EMBL/GenBank/DDBJ databases">
        <title>Streptomyces 7R015 and 7R016 isolated from Barleria lupulina in Thailand.</title>
        <authorList>
            <person name="Kanchanasin P."/>
            <person name="Phongsopitanun W."/>
            <person name="Tanasupawat S."/>
        </authorList>
    </citation>
    <scope>NUCLEOTIDE SEQUENCE</scope>
    <source>
        <strain evidence="13">7R015</strain>
    </source>
</reference>
<evidence type="ECO:0000256" key="5">
    <source>
        <dbReference type="ARBA" id="ARBA00022741"/>
    </source>
</evidence>
<evidence type="ECO:0000259" key="12">
    <source>
        <dbReference type="Pfam" id="PF13493"/>
    </source>
</evidence>
<dbReference type="InterPro" id="IPR025201">
    <property type="entry name" value="KdpD_TM"/>
</dbReference>
<proteinExistence type="predicted"/>
<dbReference type="Pfam" id="PF13493">
    <property type="entry name" value="DUF4118"/>
    <property type="match status" value="1"/>
</dbReference>
<feature type="transmembrane region" description="Helical" evidence="11">
    <location>
        <begin position="41"/>
        <end position="68"/>
    </location>
</feature>
<organism evidence="13 14">
    <name type="scientific">Streptomyces cylindrosporus</name>
    <dbReference type="NCBI Taxonomy" id="2927583"/>
    <lineage>
        <taxon>Bacteria</taxon>
        <taxon>Bacillati</taxon>
        <taxon>Actinomycetota</taxon>
        <taxon>Actinomycetes</taxon>
        <taxon>Kitasatosporales</taxon>
        <taxon>Streptomycetaceae</taxon>
        <taxon>Streptomyces</taxon>
    </lineage>
</organism>
<evidence type="ECO:0000256" key="1">
    <source>
        <dbReference type="ARBA" id="ARBA00004141"/>
    </source>
</evidence>
<evidence type="ECO:0000256" key="8">
    <source>
        <dbReference type="ARBA" id="ARBA00022989"/>
    </source>
</evidence>
<accession>A0ABS9YHH6</accession>
<evidence type="ECO:0000256" key="4">
    <source>
        <dbReference type="ARBA" id="ARBA00022692"/>
    </source>
</evidence>
<evidence type="ECO:0000256" key="10">
    <source>
        <dbReference type="ARBA" id="ARBA00023136"/>
    </source>
</evidence>
<evidence type="ECO:0000313" key="13">
    <source>
        <dbReference type="EMBL" id="MCI3276695.1"/>
    </source>
</evidence>
<dbReference type="Proteomes" id="UP001165269">
    <property type="component" value="Unassembled WGS sequence"/>
</dbReference>
<evidence type="ECO:0000256" key="7">
    <source>
        <dbReference type="ARBA" id="ARBA00022840"/>
    </source>
</evidence>
<keyword evidence="4 11" id="KW-0812">Transmembrane</keyword>
<keyword evidence="14" id="KW-1185">Reference proteome</keyword>
<dbReference type="RefSeq" id="WP_242773563.1">
    <property type="nucleotide sequence ID" value="NZ_JALDAY010000013.1"/>
</dbReference>
<keyword evidence="6" id="KW-0418">Kinase</keyword>
<evidence type="ECO:0000256" key="6">
    <source>
        <dbReference type="ARBA" id="ARBA00022777"/>
    </source>
</evidence>
<keyword evidence="2" id="KW-0597">Phosphoprotein</keyword>
<evidence type="ECO:0000256" key="3">
    <source>
        <dbReference type="ARBA" id="ARBA00022679"/>
    </source>
</evidence>
<protein>
    <submittedName>
        <fullName evidence="13">DUF4118 domain-containing protein</fullName>
    </submittedName>
</protein>
<evidence type="ECO:0000256" key="9">
    <source>
        <dbReference type="ARBA" id="ARBA00023012"/>
    </source>
</evidence>
<dbReference type="Gene3D" id="1.20.120.620">
    <property type="entry name" value="Backbone structure of the membrane domain of e. Coli histidine kinase receptor kdpd"/>
    <property type="match status" value="1"/>
</dbReference>
<keyword evidence="9" id="KW-0902">Two-component regulatory system</keyword>
<keyword evidence="7" id="KW-0067">ATP-binding</keyword>
<sequence>MTGFPLRDRMAAAGALLGPFLVALALVPFRTELSNTNAALILVVVVVAVAAIGNRITGALAALSAAAWFDFFLTEPYERFTMTETDDIETAVLLLVVGLIVSQLAAHARRLEVVTVTDADHLRRIHETADLARTSRSADPVVEHVRRQLIELLGLRMCRFEYGTLMGQPPRLEQDGSVAVGRRHWDVDAAGWPEGEIELRAYGNGHYFGRFMMAPAPESAPSLKARLVAVTLADQTGAALDTAGLTNGRTSA</sequence>
<dbReference type="EMBL" id="JALDAY010000013">
    <property type="protein sequence ID" value="MCI3276695.1"/>
    <property type="molecule type" value="Genomic_DNA"/>
</dbReference>
<comment type="caution">
    <text evidence="13">The sequence shown here is derived from an EMBL/GenBank/DDBJ whole genome shotgun (WGS) entry which is preliminary data.</text>
</comment>
<feature type="domain" description="Sensor protein KdpD transmembrane" evidence="12">
    <location>
        <begin position="15"/>
        <end position="111"/>
    </location>
</feature>
<keyword evidence="5" id="KW-0547">Nucleotide-binding</keyword>
<keyword evidence="10 11" id="KW-0472">Membrane</keyword>
<evidence type="ECO:0000256" key="2">
    <source>
        <dbReference type="ARBA" id="ARBA00022553"/>
    </source>
</evidence>
<keyword evidence="8 11" id="KW-1133">Transmembrane helix</keyword>
<evidence type="ECO:0000313" key="14">
    <source>
        <dbReference type="Proteomes" id="UP001165269"/>
    </source>
</evidence>